<sequence>MVSQAKEGVDSLIKKLHGQDCAGDWSAVCVVGKCCGCDFQDEKRDNDCCDDLNEMYQMEQKETNEETEVCFVPEGFVPVGPVTSISMSWTDQYNVGSASKPVAVDFKDLCLSAGAYERNLKLDNCIQKFSMSCTCNASHRECGCQENYKQGMCTSAIIIDIGIDECQSTHFKSELSRGRHPQRELEETYLLDVRLLAEDDRAALDFVCSVAACEPAVSFKCVCQEGLQKQRA</sequence>
<evidence type="ECO:0000313" key="2">
    <source>
        <dbReference type="Proteomes" id="UP001233172"/>
    </source>
</evidence>
<name>A0AAD8F0L9_BIOPF</name>
<accession>A0AAD8F0L9</accession>
<evidence type="ECO:0000313" key="1">
    <source>
        <dbReference type="EMBL" id="KAK0046011.1"/>
    </source>
</evidence>
<dbReference type="AlphaFoldDB" id="A0AAD8F0L9"/>
<comment type="caution">
    <text evidence="1">The sequence shown here is derived from an EMBL/GenBank/DDBJ whole genome shotgun (WGS) entry which is preliminary data.</text>
</comment>
<reference evidence="1" key="2">
    <citation type="submission" date="2023-04" db="EMBL/GenBank/DDBJ databases">
        <authorList>
            <person name="Bu L."/>
            <person name="Lu L."/>
            <person name="Laidemitt M.R."/>
            <person name="Zhang S.M."/>
            <person name="Mutuku M."/>
            <person name="Mkoji G."/>
            <person name="Steinauer M."/>
            <person name="Loker E.S."/>
        </authorList>
    </citation>
    <scope>NUCLEOTIDE SEQUENCE</scope>
    <source>
        <strain evidence="1">KasaAsao</strain>
        <tissue evidence="1">Whole Snail</tissue>
    </source>
</reference>
<gene>
    <name evidence="1" type="ORF">Bpfe_024590</name>
</gene>
<proteinExistence type="predicted"/>
<keyword evidence="2" id="KW-1185">Reference proteome</keyword>
<dbReference type="Proteomes" id="UP001233172">
    <property type="component" value="Unassembled WGS sequence"/>
</dbReference>
<protein>
    <submittedName>
        <fullName evidence="1">Uncharacterized protein</fullName>
    </submittedName>
</protein>
<organism evidence="1 2">
    <name type="scientific">Biomphalaria pfeifferi</name>
    <name type="common">Bloodfluke planorb</name>
    <name type="synonym">Freshwater snail</name>
    <dbReference type="NCBI Taxonomy" id="112525"/>
    <lineage>
        <taxon>Eukaryota</taxon>
        <taxon>Metazoa</taxon>
        <taxon>Spiralia</taxon>
        <taxon>Lophotrochozoa</taxon>
        <taxon>Mollusca</taxon>
        <taxon>Gastropoda</taxon>
        <taxon>Heterobranchia</taxon>
        <taxon>Euthyneura</taxon>
        <taxon>Panpulmonata</taxon>
        <taxon>Hygrophila</taxon>
        <taxon>Lymnaeoidea</taxon>
        <taxon>Planorbidae</taxon>
        <taxon>Biomphalaria</taxon>
    </lineage>
</organism>
<dbReference type="EMBL" id="JASAOG010000172">
    <property type="protein sequence ID" value="KAK0046011.1"/>
    <property type="molecule type" value="Genomic_DNA"/>
</dbReference>
<reference evidence="1" key="1">
    <citation type="journal article" date="2023" name="PLoS Negl. Trop. Dis.">
        <title>A genome sequence for Biomphalaria pfeifferi, the major vector snail for the human-infecting parasite Schistosoma mansoni.</title>
        <authorList>
            <person name="Bu L."/>
            <person name="Lu L."/>
            <person name="Laidemitt M.R."/>
            <person name="Zhang S.M."/>
            <person name="Mutuku M."/>
            <person name="Mkoji G."/>
            <person name="Steinauer M."/>
            <person name="Loker E.S."/>
        </authorList>
    </citation>
    <scope>NUCLEOTIDE SEQUENCE</scope>
    <source>
        <strain evidence="1">KasaAsao</strain>
    </source>
</reference>